<dbReference type="Gene3D" id="3.90.1150.10">
    <property type="entry name" value="Aspartate Aminotransferase, domain 1"/>
    <property type="match status" value="1"/>
</dbReference>
<dbReference type="Gene3D" id="3.40.640.10">
    <property type="entry name" value="Type I PLP-dependent aspartate aminotransferase-like (Major domain)"/>
    <property type="match status" value="1"/>
</dbReference>
<organism evidence="5 6">
    <name type="scientific">Taibaiella soli</name>
    <dbReference type="NCBI Taxonomy" id="1649169"/>
    <lineage>
        <taxon>Bacteria</taxon>
        <taxon>Pseudomonadati</taxon>
        <taxon>Bacteroidota</taxon>
        <taxon>Chitinophagia</taxon>
        <taxon>Chitinophagales</taxon>
        <taxon>Chitinophagaceae</taxon>
        <taxon>Taibaiella</taxon>
    </lineage>
</organism>
<feature type="domain" description="Aromatic amino acid beta-eliminating lyase/threonine aldolase" evidence="4">
    <location>
        <begin position="4"/>
        <end position="289"/>
    </location>
</feature>
<dbReference type="Proteomes" id="UP000248745">
    <property type="component" value="Unassembled WGS sequence"/>
</dbReference>
<dbReference type="InterPro" id="IPR015424">
    <property type="entry name" value="PyrdxlP-dep_Trfase"/>
</dbReference>
<gene>
    <name evidence="5" type="ORF">DN068_19385</name>
</gene>
<evidence type="ECO:0000256" key="2">
    <source>
        <dbReference type="ARBA" id="ARBA00006966"/>
    </source>
</evidence>
<dbReference type="PANTHER" id="PTHR48097:SF5">
    <property type="entry name" value="LOW SPECIFICITY L-THREONINE ALDOLASE"/>
    <property type="match status" value="1"/>
</dbReference>
<dbReference type="EMBL" id="QKTW01000026">
    <property type="protein sequence ID" value="PZF71141.1"/>
    <property type="molecule type" value="Genomic_DNA"/>
</dbReference>
<dbReference type="InterPro" id="IPR001597">
    <property type="entry name" value="ArAA_b-elim_lyase/Thr_aldolase"/>
</dbReference>
<accession>A0A2W2A7D3</accession>
<evidence type="ECO:0000256" key="3">
    <source>
        <dbReference type="ARBA" id="ARBA00022898"/>
    </source>
</evidence>
<dbReference type="GO" id="GO:0016829">
    <property type="term" value="F:lyase activity"/>
    <property type="evidence" value="ECO:0007669"/>
    <property type="project" value="InterPro"/>
</dbReference>
<dbReference type="CDD" id="cd06502">
    <property type="entry name" value="TA_like"/>
    <property type="match status" value="1"/>
</dbReference>
<comment type="similarity">
    <text evidence="2">Belongs to the threonine aldolase family.</text>
</comment>
<sequence>MKSFASDNYAGVLPEVMQALQTANNGHARSYGADEITERVTAQLRELLGTDVEVLFVFNGTGANVLSLSAATQSFNAVLCGDISHIYNDESSAPETFTGCRFFALPTNKEGKLEPQTVANKVQRKGDVHYAQIKMLSVTQSTEYGTVYSIDELKALSAVCKEKDLYFHIDGSRFFNAAASLNCSLKELTTDVGVDILSLGGTKLGMMFGEAVIVFNKKLAENIRFQQKQVMQLASKTRFIAAQFEALLHNELWRKTATHANEMAQLLYRSLQEIPDVKVTMPVHANVVFAELPISWNEPLQERFPFYIWLEATNEARLMCAWDTTKEDIEEFVEAMQEMGREF</sequence>
<dbReference type="RefSeq" id="WP_111000609.1">
    <property type="nucleotide sequence ID" value="NZ_QKTW01000026.1"/>
</dbReference>
<evidence type="ECO:0000259" key="4">
    <source>
        <dbReference type="Pfam" id="PF01212"/>
    </source>
</evidence>
<reference evidence="5 6" key="1">
    <citation type="submission" date="2018-06" db="EMBL/GenBank/DDBJ databases">
        <title>Mucibacter soli gen. nov., sp. nov., a new member of the family Chitinophagaceae producing mucin.</title>
        <authorList>
            <person name="Kim M.-K."/>
            <person name="Park S."/>
            <person name="Kim T.-S."/>
            <person name="Joung Y."/>
            <person name="Han J.-H."/>
            <person name="Kim S.B."/>
        </authorList>
    </citation>
    <scope>NUCLEOTIDE SEQUENCE [LARGE SCALE GENOMIC DNA]</scope>
    <source>
        <strain evidence="5 6">R1-15</strain>
    </source>
</reference>
<dbReference type="InterPro" id="IPR015421">
    <property type="entry name" value="PyrdxlP-dep_Trfase_major"/>
</dbReference>
<comment type="cofactor">
    <cofactor evidence="1">
        <name>pyridoxal 5'-phosphate</name>
        <dbReference type="ChEBI" id="CHEBI:597326"/>
    </cofactor>
</comment>
<proteinExistence type="inferred from homology"/>
<evidence type="ECO:0000313" key="5">
    <source>
        <dbReference type="EMBL" id="PZF71141.1"/>
    </source>
</evidence>
<dbReference type="SUPFAM" id="SSF53383">
    <property type="entry name" value="PLP-dependent transferases"/>
    <property type="match status" value="1"/>
</dbReference>
<evidence type="ECO:0000256" key="1">
    <source>
        <dbReference type="ARBA" id="ARBA00001933"/>
    </source>
</evidence>
<dbReference type="GO" id="GO:0006520">
    <property type="term" value="P:amino acid metabolic process"/>
    <property type="evidence" value="ECO:0007669"/>
    <property type="project" value="InterPro"/>
</dbReference>
<keyword evidence="3" id="KW-0663">Pyridoxal phosphate</keyword>
<protein>
    <submittedName>
        <fullName evidence="5">Threonine aldolase</fullName>
    </submittedName>
</protein>
<dbReference type="InterPro" id="IPR015422">
    <property type="entry name" value="PyrdxlP-dep_Trfase_small"/>
</dbReference>
<dbReference type="AlphaFoldDB" id="A0A2W2A7D3"/>
<dbReference type="PANTHER" id="PTHR48097">
    <property type="entry name" value="L-THREONINE ALDOLASE-RELATED"/>
    <property type="match status" value="1"/>
</dbReference>
<comment type="caution">
    <text evidence="5">The sequence shown here is derived from an EMBL/GenBank/DDBJ whole genome shotgun (WGS) entry which is preliminary data.</text>
</comment>
<dbReference type="Pfam" id="PF01212">
    <property type="entry name" value="Beta_elim_lyase"/>
    <property type="match status" value="1"/>
</dbReference>
<evidence type="ECO:0000313" key="6">
    <source>
        <dbReference type="Proteomes" id="UP000248745"/>
    </source>
</evidence>
<keyword evidence="6" id="KW-1185">Reference proteome</keyword>
<name>A0A2W2A7D3_9BACT</name>
<dbReference type="OrthoDB" id="9774495at2"/>